<dbReference type="EMBL" id="JAUIRO010000009">
    <property type="protein sequence ID" value="KAK0701564.1"/>
    <property type="molecule type" value="Genomic_DNA"/>
</dbReference>
<dbReference type="PANTHER" id="PTHR37535">
    <property type="entry name" value="FLUG DOMAIN PROTEIN"/>
    <property type="match status" value="1"/>
</dbReference>
<accession>A0AA39ZPZ9</accession>
<name>A0AA39ZPZ9_9PEZI</name>
<proteinExistence type="predicted"/>
<feature type="region of interest" description="Disordered" evidence="1">
    <location>
        <begin position="728"/>
        <end position="827"/>
    </location>
</feature>
<gene>
    <name evidence="2" type="ORF">B0T26DRAFT_681697</name>
</gene>
<dbReference type="Proteomes" id="UP001172101">
    <property type="component" value="Unassembled WGS sequence"/>
</dbReference>
<dbReference type="PANTHER" id="PTHR37535:SF2">
    <property type="entry name" value="FINGER DOMAIN PROTEIN, PUTATIVE (AFU_ORTHOLOGUE AFUA_6G09300)-RELATED"/>
    <property type="match status" value="1"/>
</dbReference>
<dbReference type="Pfam" id="PF11917">
    <property type="entry name" value="DUF3435"/>
    <property type="match status" value="1"/>
</dbReference>
<evidence type="ECO:0000313" key="3">
    <source>
        <dbReference type="Proteomes" id="UP001172101"/>
    </source>
</evidence>
<feature type="compositionally biased region" description="Low complexity" evidence="1">
    <location>
        <begin position="72"/>
        <end position="82"/>
    </location>
</feature>
<feature type="compositionally biased region" description="Low complexity" evidence="1">
    <location>
        <begin position="788"/>
        <end position="805"/>
    </location>
</feature>
<comment type="caution">
    <text evidence="2">The sequence shown here is derived from an EMBL/GenBank/DDBJ whole genome shotgun (WGS) entry which is preliminary data.</text>
</comment>
<protein>
    <recommendedName>
        <fullName evidence="4">FluG domain-containing protein</fullName>
    </recommendedName>
</protein>
<evidence type="ECO:0000256" key="1">
    <source>
        <dbReference type="SAM" id="MobiDB-lite"/>
    </source>
</evidence>
<evidence type="ECO:0008006" key="4">
    <source>
        <dbReference type="Google" id="ProtNLM"/>
    </source>
</evidence>
<reference evidence="2" key="1">
    <citation type="submission" date="2023-06" db="EMBL/GenBank/DDBJ databases">
        <title>Genome-scale phylogeny and comparative genomics of the fungal order Sordariales.</title>
        <authorList>
            <consortium name="Lawrence Berkeley National Laboratory"/>
            <person name="Hensen N."/>
            <person name="Bonometti L."/>
            <person name="Westerberg I."/>
            <person name="Brannstrom I.O."/>
            <person name="Guillou S."/>
            <person name="Cros-Aarteil S."/>
            <person name="Calhoun S."/>
            <person name="Haridas S."/>
            <person name="Kuo A."/>
            <person name="Mondo S."/>
            <person name="Pangilinan J."/>
            <person name="Riley R."/>
            <person name="LaButti K."/>
            <person name="Andreopoulos B."/>
            <person name="Lipzen A."/>
            <person name="Chen C."/>
            <person name="Yanf M."/>
            <person name="Daum C."/>
            <person name="Ng V."/>
            <person name="Clum A."/>
            <person name="Steindorff A."/>
            <person name="Ohm R."/>
            <person name="Martin F."/>
            <person name="Silar P."/>
            <person name="Natvig D."/>
            <person name="Lalanne C."/>
            <person name="Gautier V."/>
            <person name="Ament-velasquez S.L."/>
            <person name="Kruys A."/>
            <person name="Hutchinson M.I."/>
            <person name="Powell A.J."/>
            <person name="Barry K."/>
            <person name="Miller A.N."/>
            <person name="Grigoriev I.V."/>
            <person name="Debuchy R."/>
            <person name="Gladieux P."/>
            <person name="Thoren M.H."/>
            <person name="Johannesson H."/>
        </authorList>
    </citation>
    <scope>NUCLEOTIDE SEQUENCE</scope>
    <source>
        <strain evidence="2">SMH2392-1A</strain>
    </source>
</reference>
<keyword evidence="3" id="KW-1185">Reference proteome</keyword>
<dbReference type="InterPro" id="IPR021842">
    <property type="entry name" value="DUF3435"/>
</dbReference>
<feature type="region of interest" description="Disordered" evidence="1">
    <location>
        <begin position="67"/>
        <end position="125"/>
    </location>
</feature>
<dbReference type="RefSeq" id="XP_060289228.1">
    <property type="nucleotide sequence ID" value="XM_060440673.1"/>
</dbReference>
<dbReference type="AlphaFoldDB" id="A0AA39ZPZ9"/>
<dbReference type="GeneID" id="85323943"/>
<sequence length="894" mass="101644">MPAIPSLPPTSLWLSAPLPSIPRLFAPPSSWPPALLFYIRKPRLAHPQSLGSSPHPLQAAIFLRSGQESGYETDSSAGSTSDSESEEEYGQNPPRPAAPRMTQTVRSRQHSHSDSNNDSGYCSLNEDADDKAQYYDDLLERFRADGPTLANHGENTQTMEEEQEKIWNKFCKRRKLDPVEALGQCDAPLFKAYLVWRVENSRIKKESSIMTYWKILSMVYSQKTASWMKEDVLYDIRNWIHTWLTPTYGLDTSKKEKVGLFVEDLAVLLNHHWIRDEEVFAHERLRVQLAANLIFAGATATRLGALIGQLLYEHLEFQLFPPLPGDQRPRVVLKVNLENIKRSGGESEPKEFAFREDDMLIYDPLIPIMGLAFADGAFVNEFKDPEEIYELVVPPNSDRLRLRWKEEWRRRPVFRDVEDSEEGIRIAVNKALKYQKERGHLVRLGRAIGLEKVLEWYDLRRGSGKKLNEALTPEERNKIMGHRQGDSRVYVQYYMSTFNDVDCQKICFGSAPQHDLIHLAGRLVRHGDAPTALTDQQKFEVNQDPDLVKYHRYDQYKQKADRLSKKLKTERLRRAIKDFHDSVHVEEINRQLNGIKPSDVIAPPTIQYDVPERARVARLFSQAAEVRNRDELHPLRLDLVRTIARLCKRRESPCRRQAKRGRKTVGLKTRAVRFRCGSPSLRRPDLRDNIPTQPATQVVLEAEKNVLPFCPFYAGHFADHARHRHRLRLPTTSYQQREPSRRQKPKGAHTTTSSKTLTDPKAAKVGRHSRTTTCPKSKVATALAPIVPSKSESTSLSTPPSSHAPAPAPVPTILNRSEVSTPPPVPKETAALTGTLLICPFCHRDADADNPTTTSMTKVSTTCRYDVHTGTRLVRGFSGALSIWSATFGDSIRL</sequence>
<evidence type="ECO:0000313" key="2">
    <source>
        <dbReference type="EMBL" id="KAK0701564.1"/>
    </source>
</evidence>
<organism evidence="2 3">
    <name type="scientific">Lasiosphaeria miniovina</name>
    <dbReference type="NCBI Taxonomy" id="1954250"/>
    <lineage>
        <taxon>Eukaryota</taxon>
        <taxon>Fungi</taxon>
        <taxon>Dikarya</taxon>
        <taxon>Ascomycota</taxon>
        <taxon>Pezizomycotina</taxon>
        <taxon>Sordariomycetes</taxon>
        <taxon>Sordariomycetidae</taxon>
        <taxon>Sordariales</taxon>
        <taxon>Lasiosphaeriaceae</taxon>
        <taxon>Lasiosphaeria</taxon>
    </lineage>
</organism>